<feature type="transmembrane region" description="Helical" evidence="3">
    <location>
        <begin position="76"/>
        <end position="100"/>
    </location>
</feature>
<accession>A0ABN6DTX6</accession>
<feature type="transmembrane region" description="Helical" evidence="3">
    <location>
        <begin position="325"/>
        <end position="350"/>
    </location>
</feature>
<protein>
    <submittedName>
        <fullName evidence="5">NADH dehydrogenase</fullName>
    </submittedName>
</protein>
<keyword evidence="3" id="KW-1133">Transmembrane helix</keyword>
<feature type="transmembrane region" description="Helical" evidence="3">
    <location>
        <begin position="165"/>
        <end position="187"/>
    </location>
</feature>
<evidence type="ECO:0000313" key="6">
    <source>
        <dbReference type="Proteomes" id="UP001319827"/>
    </source>
</evidence>
<proteinExistence type="predicted"/>
<evidence type="ECO:0000256" key="3">
    <source>
        <dbReference type="SAM" id="Phobius"/>
    </source>
</evidence>
<reference evidence="5 6" key="2">
    <citation type="journal article" date="2021" name="Int. J. Syst. Evol. Microbiol.">
        <title>Isolation and Polyphasic Characterization of Desulfuromonas versatilis sp. Nov., an Electrogenic Bacteria Capable of Versatile Metabolism Isolated from a Graphene Oxide-Reducing Enrichment Culture.</title>
        <authorList>
            <person name="Xie L."/>
            <person name="Yoshida N."/>
            <person name="Ishii S."/>
            <person name="Meng L."/>
        </authorList>
    </citation>
    <scope>NUCLEOTIDE SEQUENCE [LARGE SCALE GENOMIC DNA]</scope>
    <source>
        <strain evidence="5 6">NIT-T3</strain>
    </source>
</reference>
<feature type="domain" description="NADH:quinone oxidoreductase/Mrp antiporter transmembrane" evidence="4">
    <location>
        <begin position="130"/>
        <end position="421"/>
    </location>
</feature>
<feature type="transmembrane region" description="Helical" evidence="3">
    <location>
        <begin position="241"/>
        <end position="261"/>
    </location>
</feature>
<dbReference type="InterPro" id="IPR003918">
    <property type="entry name" value="NADH_UbQ_OxRdtase"/>
</dbReference>
<name>A0ABN6DTX6_9BACT</name>
<feature type="transmembrane region" description="Helical" evidence="3">
    <location>
        <begin position="36"/>
        <end position="56"/>
    </location>
</feature>
<organism evidence="5 6">
    <name type="scientific">Desulfuromonas versatilis</name>
    <dbReference type="NCBI Taxonomy" id="2802975"/>
    <lineage>
        <taxon>Bacteria</taxon>
        <taxon>Pseudomonadati</taxon>
        <taxon>Thermodesulfobacteriota</taxon>
        <taxon>Desulfuromonadia</taxon>
        <taxon>Desulfuromonadales</taxon>
        <taxon>Desulfuromonadaceae</taxon>
        <taxon>Desulfuromonas</taxon>
    </lineage>
</organism>
<dbReference type="RefSeq" id="WP_221251047.1">
    <property type="nucleotide sequence ID" value="NZ_AP024355.1"/>
</dbReference>
<feature type="transmembrane region" description="Helical" evidence="3">
    <location>
        <begin position="267"/>
        <end position="287"/>
    </location>
</feature>
<dbReference type="InterPro" id="IPR001750">
    <property type="entry name" value="ND/Mrp_TM"/>
</dbReference>
<dbReference type="InterPro" id="IPR050616">
    <property type="entry name" value="CPA3_Na-H_Antiporter_A"/>
</dbReference>
<evidence type="ECO:0000313" key="5">
    <source>
        <dbReference type="EMBL" id="BCR03578.1"/>
    </source>
</evidence>
<feature type="transmembrane region" description="Helical" evidence="3">
    <location>
        <begin position="12"/>
        <end position="29"/>
    </location>
</feature>
<evidence type="ECO:0000256" key="1">
    <source>
        <dbReference type="ARBA" id="ARBA00004127"/>
    </source>
</evidence>
<feature type="transmembrane region" description="Helical" evidence="3">
    <location>
        <begin position="112"/>
        <end position="130"/>
    </location>
</feature>
<dbReference type="Pfam" id="PF00361">
    <property type="entry name" value="Proton_antipo_M"/>
    <property type="match status" value="1"/>
</dbReference>
<gene>
    <name evidence="5" type="ORF">DESUT3_06470</name>
</gene>
<feature type="transmembrane region" description="Helical" evidence="3">
    <location>
        <begin position="453"/>
        <end position="473"/>
    </location>
</feature>
<dbReference type="EMBL" id="AP024355">
    <property type="protein sequence ID" value="BCR03578.1"/>
    <property type="molecule type" value="Genomic_DNA"/>
</dbReference>
<evidence type="ECO:0000256" key="2">
    <source>
        <dbReference type="RuleBase" id="RU000320"/>
    </source>
</evidence>
<comment type="subcellular location">
    <subcellularLocation>
        <location evidence="1">Endomembrane system</location>
        <topology evidence="1">Multi-pass membrane protein</topology>
    </subcellularLocation>
    <subcellularLocation>
        <location evidence="2">Membrane</location>
        <topology evidence="2">Multi-pass membrane protein</topology>
    </subcellularLocation>
</comment>
<keyword evidence="6" id="KW-1185">Reference proteome</keyword>
<evidence type="ECO:0000259" key="4">
    <source>
        <dbReference type="Pfam" id="PF00361"/>
    </source>
</evidence>
<feature type="transmembrane region" description="Helical" evidence="3">
    <location>
        <begin position="410"/>
        <end position="432"/>
    </location>
</feature>
<reference evidence="5 6" key="1">
    <citation type="journal article" date="2016" name="C (Basel)">
        <title>Selective Growth of and Electricity Production by Marine Exoelectrogenic Bacteria in Self-Aggregated Hydrogel of Microbially Reduced Graphene Oxide.</title>
        <authorList>
            <person name="Yoshida N."/>
            <person name="Goto Y."/>
            <person name="Miyata Y."/>
        </authorList>
    </citation>
    <scope>NUCLEOTIDE SEQUENCE [LARGE SCALE GENOMIC DNA]</scope>
    <source>
        <strain evidence="5 6">NIT-T3</strain>
    </source>
</reference>
<sequence>MTPAAGAPFPWAVMLIAAPLLTGTLAFCWRRAGPALGGGTALLIPALAAGLLHQVLAAGPQRYALGGWTGELGPNLYADGLSVLMLAMTALVGALVTFSARGYYRQGESGTLFWPLWLLLWAALNALFLAADAFNLYVTLELLALSAVPLAALPGGPALGAALRYLLTSLLGSLCYLLGVGLLYAAFATVDLELLGRAMVPIPAAKVALALMTVGLLLKTALFPLHFWLPPAHANAPAPVSAALSALVVKASFYLLVRLWFQVFPGVAIPALANLLGALGAAAVLWGSLQACRQERLKLLVAYSTVAQLGYLFLLFPLAQGPTAYTAWSGAMLFAVSHAFGKSAMFLTAGSVMHAAGHDRLAGLAGLGRQLTMPLVVFALAAVGIIGLPPSGGFMAKWLLLNAALVQGQWWWVVVMAAGSLLAATYVIRVLVLAFRDEPNPTVCHPVPATMQWSALTLALLAFGLGLLAGYPVGLLEIGAPVGGAVLNWGHP</sequence>
<dbReference type="Proteomes" id="UP001319827">
    <property type="component" value="Chromosome"/>
</dbReference>
<dbReference type="PANTHER" id="PTHR43373:SF1">
    <property type="entry name" value="NA(+)_H(+) ANTIPORTER SUBUNIT A"/>
    <property type="match status" value="1"/>
</dbReference>
<dbReference type="PANTHER" id="PTHR43373">
    <property type="entry name" value="NA(+)/H(+) ANTIPORTER SUBUNIT"/>
    <property type="match status" value="1"/>
</dbReference>
<feature type="transmembrane region" description="Helical" evidence="3">
    <location>
        <begin position="207"/>
        <end position="229"/>
    </location>
</feature>
<keyword evidence="3" id="KW-0472">Membrane</keyword>
<dbReference type="PRINTS" id="PR01437">
    <property type="entry name" value="NUOXDRDTASE4"/>
</dbReference>
<feature type="transmembrane region" description="Helical" evidence="3">
    <location>
        <begin position="299"/>
        <end position="319"/>
    </location>
</feature>
<feature type="transmembrane region" description="Helical" evidence="3">
    <location>
        <begin position="136"/>
        <end position="153"/>
    </location>
</feature>
<feature type="transmembrane region" description="Helical" evidence="3">
    <location>
        <begin position="371"/>
        <end position="390"/>
    </location>
</feature>
<keyword evidence="2 3" id="KW-0812">Transmembrane</keyword>